<comment type="caution">
    <text evidence="3">The sequence shown here is derived from an EMBL/GenBank/DDBJ whole genome shotgun (WGS) entry which is preliminary data.</text>
</comment>
<dbReference type="Gene3D" id="2.10.230.10">
    <property type="entry name" value="Heat shock protein DnaJ, cysteine-rich domain"/>
    <property type="match status" value="1"/>
</dbReference>
<dbReference type="EMBL" id="BAAANF010000030">
    <property type="protein sequence ID" value="GAA1718877.1"/>
    <property type="molecule type" value="Genomic_DNA"/>
</dbReference>
<dbReference type="PROSITE" id="PS51188">
    <property type="entry name" value="ZF_CR"/>
    <property type="match status" value="1"/>
</dbReference>
<keyword evidence="1" id="KW-0479">Metal-binding</keyword>
<dbReference type="RefSeq" id="WP_344164778.1">
    <property type="nucleotide sequence ID" value="NZ_BAAANF010000030.1"/>
</dbReference>
<dbReference type="PANTHER" id="PTHR43096:SF48">
    <property type="entry name" value="CHAPERONE PROTEIN DNAJ"/>
    <property type="match status" value="1"/>
</dbReference>
<dbReference type="CDD" id="cd10719">
    <property type="entry name" value="DnaJ_zf"/>
    <property type="match status" value="1"/>
</dbReference>
<name>A0ABP4VB83_9ACTN</name>
<evidence type="ECO:0000259" key="2">
    <source>
        <dbReference type="PROSITE" id="PS51188"/>
    </source>
</evidence>
<dbReference type="Gene3D" id="3.40.50.1460">
    <property type="match status" value="1"/>
</dbReference>
<organism evidence="3 4">
    <name type="scientific">Kribbella yunnanensis</name>
    <dbReference type="NCBI Taxonomy" id="190194"/>
    <lineage>
        <taxon>Bacteria</taxon>
        <taxon>Bacillati</taxon>
        <taxon>Actinomycetota</taxon>
        <taxon>Actinomycetes</taxon>
        <taxon>Propionibacteriales</taxon>
        <taxon>Kribbellaceae</taxon>
        <taxon>Kribbella</taxon>
    </lineage>
</organism>
<dbReference type="InterPro" id="IPR018247">
    <property type="entry name" value="EF_Hand_1_Ca_BS"/>
</dbReference>
<dbReference type="InterPro" id="IPR002939">
    <property type="entry name" value="DnaJ_C"/>
</dbReference>
<dbReference type="InterPro" id="IPR008971">
    <property type="entry name" value="HSP40/DnaJ_pept-bd"/>
</dbReference>
<accession>A0ABP4VB83</accession>
<keyword evidence="4" id="KW-1185">Reference proteome</keyword>
<sequence length="502" mass="53857">MAGIRDALLIATGTYQNDVLTGLRSPAADADRLGAVLEDPEIGWFQVQKVLDASAGQILRAIERFFLHRSLDDLLVLHLSCHGIKDDRGNLYFAATDTDPTLLASTAVPATFLKEQMDRCLARSIVVMLDCCYSGAMLPGAKGSIGVDSDDQMQGSGRAIMTASKRTEYAWESNGVVELAPEPSLFTEAIIHGLATGEADRDHDGQIGVDELYGHVFERLRRSGAKQTPGLFAKLEYRVLLASSKRIRMPEPAVSTPDESPIWPQRKARRGQDMLLRFDVPIRELVLGSQRRLTVESPVTCMTCKGVGTSPRSVVTRCGKCSGYGDLPEQRTNELMEEFFGPKDATAPAPRGCPDCAGFGTQIENPCAECDGDGRVATTRTLTVSVPKGLYEGARIRLSGQGEVGPGGGPAGDLFLEVAEGKDPVFGRDGDDLTCTVQVPAAVAAQGGIIDVTTFEGVKRVRVPAGTATGQRLRVPSLGIPHLRAEGRGDLIVTIEVTHRSL</sequence>
<dbReference type="PANTHER" id="PTHR43096">
    <property type="entry name" value="DNAJ HOMOLOG 1, MITOCHONDRIAL-RELATED"/>
    <property type="match status" value="1"/>
</dbReference>
<dbReference type="SUPFAM" id="SSF57938">
    <property type="entry name" value="DnaJ/Hsp40 cysteine-rich domain"/>
    <property type="match status" value="1"/>
</dbReference>
<feature type="domain" description="CR-type" evidence="2">
    <location>
        <begin position="288"/>
        <end position="379"/>
    </location>
</feature>
<dbReference type="Pfam" id="PF01556">
    <property type="entry name" value="DnaJ_C"/>
    <property type="match status" value="1"/>
</dbReference>
<dbReference type="Gene3D" id="2.60.260.20">
    <property type="entry name" value="Urease metallochaperone UreE, N-terminal domain"/>
    <property type="match status" value="2"/>
</dbReference>
<gene>
    <name evidence="3" type="ORF">GCM10009745_79740</name>
</gene>
<feature type="zinc finger region" description="CR-type" evidence="1">
    <location>
        <begin position="288"/>
        <end position="379"/>
    </location>
</feature>
<dbReference type="InterPro" id="IPR036410">
    <property type="entry name" value="HSP_DnaJ_Cys-rich_dom_sf"/>
</dbReference>
<protein>
    <recommendedName>
        <fullName evidence="2">CR-type domain-containing protein</fullName>
    </recommendedName>
</protein>
<dbReference type="InterPro" id="IPR011600">
    <property type="entry name" value="Pept_C14_caspase"/>
</dbReference>
<dbReference type="CDD" id="cd10747">
    <property type="entry name" value="DnaJ_C"/>
    <property type="match status" value="1"/>
</dbReference>
<dbReference type="InterPro" id="IPR029030">
    <property type="entry name" value="Caspase-like_dom_sf"/>
</dbReference>
<keyword evidence="1" id="KW-0862">Zinc</keyword>
<proteinExistence type="predicted"/>
<dbReference type="Pfam" id="PF00656">
    <property type="entry name" value="Peptidase_C14"/>
    <property type="match status" value="1"/>
</dbReference>
<dbReference type="SUPFAM" id="SSF52129">
    <property type="entry name" value="Caspase-like"/>
    <property type="match status" value="1"/>
</dbReference>
<dbReference type="SUPFAM" id="SSF49493">
    <property type="entry name" value="HSP40/DnaJ peptide-binding domain"/>
    <property type="match status" value="2"/>
</dbReference>
<dbReference type="NCBIfam" id="NF047832">
    <property type="entry name" value="caspase_w_EACC1"/>
    <property type="match status" value="1"/>
</dbReference>
<dbReference type="PROSITE" id="PS00018">
    <property type="entry name" value="EF_HAND_1"/>
    <property type="match status" value="1"/>
</dbReference>
<evidence type="ECO:0000256" key="1">
    <source>
        <dbReference type="PROSITE-ProRule" id="PRU00546"/>
    </source>
</evidence>
<dbReference type="InterPro" id="IPR001305">
    <property type="entry name" value="HSP_DnaJ_Cys-rich_dom"/>
</dbReference>
<dbReference type="Proteomes" id="UP001500280">
    <property type="component" value="Unassembled WGS sequence"/>
</dbReference>
<evidence type="ECO:0000313" key="3">
    <source>
        <dbReference type="EMBL" id="GAA1718877.1"/>
    </source>
</evidence>
<keyword evidence="1" id="KW-0863">Zinc-finger</keyword>
<evidence type="ECO:0000313" key="4">
    <source>
        <dbReference type="Proteomes" id="UP001500280"/>
    </source>
</evidence>
<reference evidence="4" key="1">
    <citation type="journal article" date="2019" name="Int. J. Syst. Evol. Microbiol.">
        <title>The Global Catalogue of Microorganisms (GCM) 10K type strain sequencing project: providing services to taxonomists for standard genome sequencing and annotation.</title>
        <authorList>
            <consortium name="The Broad Institute Genomics Platform"/>
            <consortium name="The Broad Institute Genome Sequencing Center for Infectious Disease"/>
            <person name="Wu L."/>
            <person name="Ma J."/>
        </authorList>
    </citation>
    <scope>NUCLEOTIDE SEQUENCE [LARGE SCALE GENOMIC DNA]</scope>
    <source>
        <strain evidence="4">JCM 14307</strain>
    </source>
</reference>